<name>A0A481Z7B4_9VIRU</name>
<dbReference type="PROSITE" id="PS50012">
    <property type="entry name" value="RCC1_3"/>
    <property type="match status" value="1"/>
</dbReference>
<proteinExistence type="predicted"/>
<dbReference type="InterPro" id="IPR009091">
    <property type="entry name" value="RCC1/BLIP-II"/>
</dbReference>
<dbReference type="Pfam" id="PF00415">
    <property type="entry name" value="RCC1"/>
    <property type="match status" value="1"/>
</dbReference>
<reference evidence="1" key="1">
    <citation type="journal article" date="2019" name="MBio">
        <title>Virus Genomes from Deep Sea Sediments Expand the Ocean Megavirome and Support Independent Origins of Viral Gigantism.</title>
        <authorList>
            <person name="Backstrom D."/>
            <person name="Yutin N."/>
            <person name="Jorgensen S.L."/>
            <person name="Dharamshi J."/>
            <person name="Homa F."/>
            <person name="Zaremba-Niedwiedzka K."/>
            <person name="Spang A."/>
            <person name="Wolf Y.I."/>
            <person name="Koonin E.V."/>
            <person name="Ettema T.J."/>
        </authorList>
    </citation>
    <scope>NUCLEOTIDE SEQUENCE</scope>
</reference>
<dbReference type="EMBL" id="MK500561">
    <property type="protein sequence ID" value="QBK91657.1"/>
    <property type="molecule type" value="Genomic_DNA"/>
</dbReference>
<accession>A0A481Z7B4</accession>
<dbReference type="Gene3D" id="2.130.10.30">
    <property type="entry name" value="Regulator of chromosome condensation 1/beta-lactamase-inhibitor protein II"/>
    <property type="match status" value="1"/>
</dbReference>
<organism evidence="1">
    <name type="scientific">Pithovirus LCPAC302</name>
    <dbReference type="NCBI Taxonomy" id="2506593"/>
    <lineage>
        <taxon>Viruses</taxon>
        <taxon>Pithoviruses</taxon>
    </lineage>
</organism>
<dbReference type="InterPro" id="IPR000408">
    <property type="entry name" value="Reg_chr_condens"/>
</dbReference>
<sequence>MFGFNGNGQLGTGDKQDKSVPTFVMNDIKYVSCGADHTGVIGKYFRMYK</sequence>
<evidence type="ECO:0000313" key="1">
    <source>
        <dbReference type="EMBL" id="QBK91657.1"/>
    </source>
</evidence>
<protein>
    <submittedName>
        <fullName evidence="1">Regulator of chromosome condensation protein</fullName>
    </submittedName>
</protein>
<gene>
    <name evidence="1" type="ORF">LCPAC302_02770</name>
</gene>
<dbReference type="SUPFAM" id="SSF50985">
    <property type="entry name" value="RCC1/BLIP-II"/>
    <property type="match status" value="1"/>
</dbReference>